<dbReference type="SUPFAM" id="SSF54637">
    <property type="entry name" value="Thioesterase/thiol ester dehydrase-isomerase"/>
    <property type="match status" value="1"/>
</dbReference>
<dbReference type="Proteomes" id="UP000287188">
    <property type="component" value="Unassembled WGS sequence"/>
</dbReference>
<evidence type="ECO:0000256" key="2">
    <source>
        <dbReference type="ARBA" id="ARBA00022801"/>
    </source>
</evidence>
<dbReference type="InterPro" id="IPR006683">
    <property type="entry name" value="Thioestr_dom"/>
</dbReference>
<keyword evidence="2 3" id="KW-0378">Hydrolase</keyword>
<dbReference type="AlphaFoldDB" id="A0A402ACM9"/>
<dbReference type="InterPro" id="IPR029069">
    <property type="entry name" value="HotDog_dom_sf"/>
</dbReference>
<name>A0A402ACM9_9CHLR</name>
<evidence type="ECO:0000256" key="1">
    <source>
        <dbReference type="ARBA" id="ARBA00010458"/>
    </source>
</evidence>
<evidence type="ECO:0000256" key="3">
    <source>
        <dbReference type="PROSITE-ProRule" id="PRU01106"/>
    </source>
</evidence>
<dbReference type="GO" id="GO:0052816">
    <property type="term" value="F:long-chain fatty acyl-CoA hydrolase activity"/>
    <property type="evidence" value="ECO:0007669"/>
    <property type="project" value="TreeGrafter"/>
</dbReference>
<reference evidence="6" key="1">
    <citation type="submission" date="2018-12" db="EMBL/GenBank/DDBJ databases">
        <title>Tengunoibacter tsumagoiensis gen. nov., sp. nov., Dictyobacter kobayashii sp. nov., D. alpinus sp. nov., and D. joshuensis sp. nov. and description of Dictyobacteraceae fam. nov. within the order Ktedonobacterales isolated from Tengu-no-mugimeshi.</title>
        <authorList>
            <person name="Wang C.M."/>
            <person name="Zheng Y."/>
            <person name="Sakai Y."/>
            <person name="Toyoda A."/>
            <person name="Minakuchi Y."/>
            <person name="Abe K."/>
            <person name="Yokota A."/>
            <person name="Yabe S."/>
        </authorList>
    </citation>
    <scope>NUCLEOTIDE SEQUENCE [LARGE SCALE GENOMIC DNA]</scope>
    <source>
        <strain evidence="6">Uno11</strain>
    </source>
</reference>
<protein>
    <submittedName>
        <fullName evidence="5">Acyl-CoA thioesterase</fullName>
    </submittedName>
</protein>
<dbReference type="InterPro" id="IPR040170">
    <property type="entry name" value="Cytosol_ACT"/>
</dbReference>
<sequence>MNPFDRIFTRYRNFPEVDITQGRSIAFSRSTTRRMMELIDANGHGNVHGGVIMRMVDEAAAIVAIKHSQSPTVVTARVERFDFLAPAFIGDVVSVHCTMHYVGKTSMEVGVEVTAEDLINREIRKIASSYVIYVALDENRKPRPVPPLIPADEAEAKIIEHARQRRLRRQKIDEEFKQLQAENDANK</sequence>
<dbReference type="InterPro" id="IPR033120">
    <property type="entry name" value="HOTDOG_ACOT"/>
</dbReference>
<evidence type="ECO:0000313" key="5">
    <source>
        <dbReference type="EMBL" id="GCE16860.1"/>
    </source>
</evidence>
<dbReference type="PANTHER" id="PTHR11049:SF16">
    <property type="entry name" value="PROTEIN VDLD"/>
    <property type="match status" value="1"/>
</dbReference>
<dbReference type="RefSeq" id="WP_126548670.1">
    <property type="nucleotide sequence ID" value="NZ_BIFS01000001.1"/>
</dbReference>
<evidence type="ECO:0000259" key="4">
    <source>
        <dbReference type="PROSITE" id="PS51770"/>
    </source>
</evidence>
<feature type="domain" description="HotDog ACOT-type" evidence="4">
    <location>
        <begin position="25"/>
        <end position="139"/>
    </location>
</feature>
<keyword evidence="6" id="KW-1185">Reference proteome</keyword>
<dbReference type="GO" id="GO:0005829">
    <property type="term" value="C:cytosol"/>
    <property type="evidence" value="ECO:0007669"/>
    <property type="project" value="TreeGrafter"/>
</dbReference>
<dbReference type="PROSITE" id="PS51770">
    <property type="entry name" value="HOTDOG_ACOT"/>
    <property type="match status" value="1"/>
</dbReference>
<dbReference type="PANTHER" id="PTHR11049">
    <property type="entry name" value="ACYL COENZYME A THIOESTER HYDROLASE"/>
    <property type="match status" value="1"/>
</dbReference>
<evidence type="ECO:0000313" key="6">
    <source>
        <dbReference type="Proteomes" id="UP000287188"/>
    </source>
</evidence>
<gene>
    <name evidence="5" type="ORF">KDK_06600</name>
</gene>
<proteinExistence type="inferred from homology"/>
<dbReference type="Pfam" id="PF03061">
    <property type="entry name" value="4HBT"/>
    <property type="match status" value="1"/>
</dbReference>
<dbReference type="EMBL" id="BIFS01000001">
    <property type="protein sequence ID" value="GCE16860.1"/>
    <property type="molecule type" value="Genomic_DNA"/>
</dbReference>
<comment type="caution">
    <text evidence="5">The sequence shown here is derived from an EMBL/GenBank/DDBJ whole genome shotgun (WGS) entry which is preliminary data.</text>
</comment>
<dbReference type="GO" id="GO:0006637">
    <property type="term" value="P:acyl-CoA metabolic process"/>
    <property type="evidence" value="ECO:0007669"/>
    <property type="project" value="TreeGrafter"/>
</dbReference>
<dbReference type="Gene3D" id="3.10.129.10">
    <property type="entry name" value="Hotdog Thioesterase"/>
    <property type="match status" value="1"/>
</dbReference>
<organism evidence="5 6">
    <name type="scientific">Dictyobacter kobayashii</name>
    <dbReference type="NCBI Taxonomy" id="2014872"/>
    <lineage>
        <taxon>Bacteria</taxon>
        <taxon>Bacillati</taxon>
        <taxon>Chloroflexota</taxon>
        <taxon>Ktedonobacteria</taxon>
        <taxon>Ktedonobacterales</taxon>
        <taxon>Dictyobacteraceae</taxon>
        <taxon>Dictyobacter</taxon>
    </lineage>
</organism>
<comment type="similarity">
    <text evidence="1">Belongs to the acyl coenzyme A hydrolase family.</text>
</comment>
<accession>A0A402ACM9</accession>
<dbReference type="OrthoDB" id="9791628at2"/>
<dbReference type="CDD" id="cd03442">
    <property type="entry name" value="BFIT_BACH"/>
    <property type="match status" value="1"/>
</dbReference>